<proteinExistence type="predicted"/>
<comment type="caution">
    <text evidence="1">The sequence shown here is derived from an EMBL/GenBank/DDBJ whole genome shotgun (WGS) entry which is preliminary data.</text>
</comment>
<dbReference type="AlphaFoldDB" id="A0A3R9P051"/>
<evidence type="ECO:0000313" key="2">
    <source>
        <dbReference type="Proteomes" id="UP000269669"/>
    </source>
</evidence>
<sequence length="71" mass="8230">MQDTVGFLNGFIQRLESDIKGMELEVARLVAQRRRIDDSLLKEEVCHLRAMQKTCRNSIGKVLLEIEEFAH</sequence>
<reference evidence="1 2" key="1">
    <citation type="submission" date="2018-12" db="EMBL/GenBank/DDBJ databases">
        <title>Sequencing of bacterial isolates from soil warming experiment in Harvard Forest, Massachusetts, USA.</title>
        <authorList>
            <person name="Deangelis K."/>
        </authorList>
    </citation>
    <scope>NUCLEOTIDE SEQUENCE [LARGE SCALE GENOMIC DNA]</scope>
    <source>
        <strain evidence="1 2">EB153</strain>
    </source>
</reference>
<evidence type="ECO:0000313" key="1">
    <source>
        <dbReference type="EMBL" id="RSL18901.1"/>
    </source>
</evidence>
<protein>
    <submittedName>
        <fullName evidence="1">Uncharacterized protein</fullName>
    </submittedName>
</protein>
<keyword evidence="2" id="KW-1185">Reference proteome</keyword>
<dbReference type="EMBL" id="RSDW01000001">
    <property type="protein sequence ID" value="RSL18901.1"/>
    <property type="molecule type" value="Genomic_DNA"/>
</dbReference>
<gene>
    <name evidence="1" type="ORF">EDE15_4507</name>
</gene>
<organism evidence="1 2">
    <name type="scientific">Edaphobacter aggregans</name>
    <dbReference type="NCBI Taxonomy" id="570835"/>
    <lineage>
        <taxon>Bacteria</taxon>
        <taxon>Pseudomonadati</taxon>
        <taxon>Acidobacteriota</taxon>
        <taxon>Terriglobia</taxon>
        <taxon>Terriglobales</taxon>
        <taxon>Acidobacteriaceae</taxon>
        <taxon>Edaphobacter</taxon>
    </lineage>
</organism>
<name>A0A3R9P051_9BACT</name>
<dbReference type="RefSeq" id="WP_148103897.1">
    <property type="nucleotide sequence ID" value="NZ_RSDW01000001.1"/>
</dbReference>
<accession>A0A3R9P051</accession>
<dbReference type="Proteomes" id="UP000269669">
    <property type="component" value="Unassembled WGS sequence"/>
</dbReference>